<dbReference type="OrthoDB" id="9811744at2"/>
<dbReference type="GO" id="GO:0046656">
    <property type="term" value="P:folic acid biosynthetic process"/>
    <property type="evidence" value="ECO:0007669"/>
    <property type="project" value="UniProtKB-KW"/>
</dbReference>
<dbReference type="PROSITE" id="PS50972">
    <property type="entry name" value="PTERIN_BINDING"/>
    <property type="match status" value="1"/>
</dbReference>
<dbReference type="SUPFAM" id="SSF51717">
    <property type="entry name" value="Dihydropteroate synthetase-like"/>
    <property type="match status" value="1"/>
</dbReference>
<dbReference type="NCBIfam" id="TIGR01496">
    <property type="entry name" value="DHPS"/>
    <property type="match status" value="1"/>
</dbReference>
<dbReference type="InterPro" id="IPR045031">
    <property type="entry name" value="DHP_synth-like"/>
</dbReference>
<dbReference type="EC" id="2.5.1.15" evidence="5"/>
<evidence type="ECO:0000256" key="9">
    <source>
        <dbReference type="ARBA" id="ARBA00022842"/>
    </source>
</evidence>
<dbReference type="Proteomes" id="UP000439550">
    <property type="component" value="Unassembled WGS sequence"/>
</dbReference>
<comment type="catalytic activity">
    <reaction evidence="1">
        <text>(7,8-dihydropterin-6-yl)methyl diphosphate + 4-aminobenzoate = 7,8-dihydropteroate + diphosphate</text>
        <dbReference type="Rhea" id="RHEA:19949"/>
        <dbReference type="ChEBI" id="CHEBI:17836"/>
        <dbReference type="ChEBI" id="CHEBI:17839"/>
        <dbReference type="ChEBI" id="CHEBI:33019"/>
        <dbReference type="ChEBI" id="CHEBI:72950"/>
        <dbReference type="EC" id="2.5.1.15"/>
    </reaction>
</comment>
<comment type="caution">
    <text evidence="13">The sequence shown here is derived from an EMBL/GenBank/DDBJ whole genome shotgun (WGS) entry which is preliminary data.</text>
</comment>
<evidence type="ECO:0000259" key="12">
    <source>
        <dbReference type="PROSITE" id="PS50972"/>
    </source>
</evidence>
<evidence type="ECO:0000256" key="6">
    <source>
        <dbReference type="ARBA" id="ARBA00016919"/>
    </source>
</evidence>
<dbReference type="Pfam" id="PF00809">
    <property type="entry name" value="Pterin_bind"/>
    <property type="match status" value="1"/>
</dbReference>
<comment type="cofactor">
    <cofactor evidence="2">
        <name>Mg(2+)</name>
        <dbReference type="ChEBI" id="CHEBI:18420"/>
    </cofactor>
</comment>
<evidence type="ECO:0000256" key="7">
    <source>
        <dbReference type="ARBA" id="ARBA00022679"/>
    </source>
</evidence>
<dbReference type="PANTHER" id="PTHR20941:SF1">
    <property type="entry name" value="FOLIC ACID SYNTHESIS PROTEIN FOL1"/>
    <property type="match status" value="1"/>
</dbReference>
<evidence type="ECO:0000313" key="14">
    <source>
        <dbReference type="Proteomes" id="UP000439550"/>
    </source>
</evidence>
<protein>
    <recommendedName>
        <fullName evidence="6">Dihydropteroate synthase</fullName>
        <ecNumber evidence="5">2.5.1.15</ecNumber>
    </recommendedName>
    <alternativeName>
        <fullName evidence="11">Dihydropteroate pyrophosphorylase</fullName>
    </alternativeName>
</protein>
<reference evidence="13 14" key="1">
    <citation type="submission" date="2019-10" db="EMBL/GenBank/DDBJ databases">
        <authorList>
            <person name="Dong K."/>
        </authorList>
    </citation>
    <scope>NUCLEOTIDE SEQUENCE [LARGE SCALE GENOMIC DNA]</scope>
    <source>
        <strain evidence="13 14">DSM 28960</strain>
    </source>
</reference>
<proteinExistence type="inferred from homology"/>
<keyword evidence="14" id="KW-1185">Reference proteome</keyword>
<dbReference type="GO" id="GO:0046654">
    <property type="term" value="P:tetrahydrofolate biosynthetic process"/>
    <property type="evidence" value="ECO:0007669"/>
    <property type="project" value="UniProtKB-UniPathway"/>
</dbReference>
<dbReference type="InterPro" id="IPR006390">
    <property type="entry name" value="DHP_synth_dom"/>
</dbReference>
<evidence type="ECO:0000256" key="1">
    <source>
        <dbReference type="ARBA" id="ARBA00000012"/>
    </source>
</evidence>
<dbReference type="GO" id="GO:0004156">
    <property type="term" value="F:dihydropteroate synthase activity"/>
    <property type="evidence" value="ECO:0007669"/>
    <property type="project" value="UniProtKB-EC"/>
</dbReference>
<comment type="similarity">
    <text evidence="4">Belongs to the DHPS family.</text>
</comment>
<dbReference type="InterPro" id="IPR000489">
    <property type="entry name" value="Pterin-binding_dom"/>
</dbReference>
<comment type="pathway">
    <text evidence="3">Cofactor biosynthesis; tetrahydrofolate biosynthesis; 7,8-dihydrofolate from 2-amino-4-hydroxy-6-hydroxymethyl-7,8-dihydropteridine diphosphate and 4-aminobenzoate: step 1/2.</text>
</comment>
<dbReference type="AlphaFoldDB" id="A0A7X2CZS1"/>
<evidence type="ECO:0000256" key="2">
    <source>
        <dbReference type="ARBA" id="ARBA00001946"/>
    </source>
</evidence>
<keyword evidence="9" id="KW-0460">Magnesium</keyword>
<dbReference type="UniPathway" id="UPA00077">
    <property type="reaction ID" value="UER00156"/>
</dbReference>
<keyword evidence="10" id="KW-0289">Folate biosynthesis</keyword>
<evidence type="ECO:0000256" key="5">
    <source>
        <dbReference type="ARBA" id="ARBA00012458"/>
    </source>
</evidence>
<evidence type="ECO:0000256" key="11">
    <source>
        <dbReference type="ARBA" id="ARBA00030193"/>
    </source>
</evidence>
<dbReference type="GO" id="GO:0046872">
    <property type="term" value="F:metal ion binding"/>
    <property type="evidence" value="ECO:0007669"/>
    <property type="project" value="UniProtKB-KW"/>
</dbReference>
<evidence type="ECO:0000256" key="3">
    <source>
        <dbReference type="ARBA" id="ARBA00004763"/>
    </source>
</evidence>
<dbReference type="GO" id="GO:0005829">
    <property type="term" value="C:cytosol"/>
    <property type="evidence" value="ECO:0007669"/>
    <property type="project" value="TreeGrafter"/>
</dbReference>
<dbReference type="Gene3D" id="3.20.20.20">
    <property type="entry name" value="Dihydropteroate synthase-like"/>
    <property type="match status" value="1"/>
</dbReference>
<accession>A0A7X2CZS1</accession>
<gene>
    <name evidence="13" type="primary">folP</name>
    <name evidence="13" type="ORF">GHI93_00685</name>
</gene>
<evidence type="ECO:0000256" key="8">
    <source>
        <dbReference type="ARBA" id="ARBA00022723"/>
    </source>
</evidence>
<dbReference type="InterPro" id="IPR011005">
    <property type="entry name" value="Dihydropteroate_synth-like_sf"/>
</dbReference>
<organism evidence="13 14">
    <name type="scientific">Lactococcus hircilactis</name>
    <dbReference type="NCBI Taxonomy" id="1494462"/>
    <lineage>
        <taxon>Bacteria</taxon>
        <taxon>Bacillati</taxon>
        <taxon>Bacillota</taxon>
        <taxon>Bacilli</taxon>
        <taxon>Lactobacillales</taxon>
        <taxon>Streptococcaceae</taxon>
        <taxon>Lactococcus</taxon>
    </lineage>
</organism>
<sequence length="357" mass="40880">MKIEELNTQSYSLNHISICFSELTEIKRQMIMKKLFRVGNKVMIDETTLIVLFDSFELEKQINRWDDPNEKAQLQQILNRQKIVWSGAHFNFDLTNQPIVYTIMNITPDSFHDGAQENLNVDSFLKKVENQLIDGASVIELGGKSSRPGYLDITPNQEWLRLEKPLKALKKQFPDVTVAIDTDEPEVMERVLDCGVDIINDIDGFDTDEKLKVIEQYRPSVVAMNNGRTPFLYSDDVFEELSGFYEHKKQELLHTGLKKEQICTDPGVGFYDPNRGGDSLERAKSSELLSRFGLPVMIAISHKRFLSQDFGFSDQDRGFGNLMLEAQMIADGGRVLRVHDTKDTKLLIDGFKKYKQA</sequence>
<dbReference type="RefSeq" id="WP_153494668.1">
    <property type="nucleotide sequence ID" value="NZ_CAXYUY010000005.1"/>
</dbReference>
<keyword evidence="8" id="KW-0479">Metal-binding</keyword>
<feature type="domain" description="Pterin-binding" evidence="12">
    <location>
        <begin position="98"/>
        <end position="349"/>
    </location>
</feature>
<keyword evidence="7 13" id="KW-0808">Transferase</keyword>
<dbReference type="EMBL" id="WITJ01000001">
    <property type="protein sequence ID" value="MQW38466.1"/>
    <property type="molecule type" value="Genomic_DNA"/>
</dbReference>
<dbReference type="PANTHER" id="PTHR20941">
    <property type="entry name" value="FOLATE SYNTHESIS PROTEINS"/>
    <property type="match status" value="1"/>
</dbReference>
<name>A0A7X2CZS1_9LACT</name>
<evidence type="ECO:0000256" key="4">
    <source>
        <dbReference type="ARBA" id="ARBA00009503"/>
    </source>
</evidence>
<evidence type="ECO:0000313" key="13">
    <source>
        <dbReference type="EMBL" id="MQW38466.1"/>
    </source>
</evidence>
<evidence type="ECO:0000256" key="10">
    <source>
        <dbReference type="ARBA" id="ARBA00022909"/>
    </source>
</evidence>